<gene>
    <name evidence="1" type="ORF">KN815_16255</name>
</gene>
<name>A0ABS6CFN1_9ACTN</name>
<dbReference type="EMBL" id="JAHLEM010000163">
    <property type="protein sequence ID" value="MBU3865575.1"/>
    <property type="molecule type" value="Genomic_DNA"/>
</dbReference>
<protein>
    <submittedName>
        <fullName evidence="1">Uncharacterized protein</fullName>
    </submittedName>
</protein>
<dbReference type="RefSeq" id="WP_216342641.1">
    <property type="nucleotide sequence ID" value="NZ_JAHLEM010000163.1"/>
</dbReference>
<dbReference type="Proteomes" id="UP000720508">
    <property type="component" value="Unassembled WGS sequence"/>
</dbReference>
<keyword evidence="2" id="KW-1185">Reference proteome</keyword>
<evidence type="ECO:0000313" key="1">
    <source>
        <dbReference type="EMBL" id="MBU3865575.1"/>
    </source>
</evidence>
<organism evidence="1 2">
    <name type="scientific">Streptomyces niphimycinicus</name>
    <dbReference type="NCBI Taxonomy" id="2842201"/>
    <lineage>
        <taxon>Bacteria</taxon>
        <taxon>Bacillati</taxon>
        <taxon>Actinomycetota</taxon>
        <taxon>Actinomycetes</taxon>
        <taxon>Kitasatosporales</taxon>
        <taxon>Streptomycetaceae</taxon>
        <taxon>Streptomyces</taxon>
    </lineage>
</organism>
<reference evidence="1 2" key="1">
    <citation type="submission" date="2021-06" db="EMBL/GenBank/DDBJ databases">
        <authorList>
            <person name="Pan X."/>
        </authorList>
    </citation>
    <scope>NUCLEOTIDE SEQUENCE [LARGE SCALE GENOMIC DNA]</scope>
    <source>
        <strain evidence="1 2">4503</strain>
    </source>
</reference>
<comment type="caution">
    <text evidence="1">The sequence shown here is derived from an EMBL/GenBank/DDBJ whole genome shotgun (WGS) entry which is preliminary data.</text>
</comment>
<evidence type="ECO:0000313" key="2">
    <source>
        <dbReference type="Proteomes" id="UP000720508"/>
    </source>
</evidence>
<accession>A0ABS6CFN1</accession>
<proteinExistence type="predicted"/>
<sequence length="83" mass="9080">MTRGEDPGAIPCEDEATARAWVEAQYLGSVYSEDAAAAVLRWDDDGELMDDSIPGNYQGTGWTVREEEVIRAADFPNAERSLA</sequence>